<comment type="caution">
    <text evidence="2">The sequence shown here is derived from an EMBL/GenBank/DDBJ whole genome shotgun (WGS) entry which is preliminary data.</text>
</comment>
<evidence type="ECO:0000313" key="2">
    <source>
        <dbReference type="EMBL" id="KAJ5227492.1"/>
    </source>
</evidence>
<evidence type="ECO:0000259" key="1">
    <source>
        <dbReference type="Pfam" id="PF12697"/>
    </source>
</evidence>
<reference evidence="2" key="1">
    <citation type="submission" date="2022-11" db="EMBL/GenBank/DDBJ databases">
        <authorList>
            <person name="Petersen C."/>
        </authorList>
    </citation>
    <scope>NUCLEOTIDE SEQUENCE</scope>
    <source>
        <strain evidence="2">IBT 23319</strain>
    </source>
</reference>
<accession>A0A9W9TLP4</accession>
<protein>
    <recommendedName>
        <fullName evidence="1">AB hydrolase-1 domain-containing protein</fullName>
    </recommendedName>
</protein>
<dbReference type="GO" id="GO:0072330">
    <property type="term" value="P:monocarboxylic acid biosynthetic process"/>
    <property type="evidence" value="ECO:0007669"/>
    <property type="project" value="UniProtKB-ARBA"/>
</dbReference>
<dbReference type="RefSeq" id="XP_056499857.1">
    <property type="nucleotide sequence ID" value="XM_056646416.1"/>
</dbReference>
<evidence type="ECO:0000313" key="3">
    <source>
        <dbReference type="Proteomes" id="UP001147733"/>
    </source>
</evidence>
<dbReference type="PANTHER" id="PTHR37017">
    <property type="entry name" value="AB HYDROLASE-1 DOMAIN-CONTAINING PROTEIN-RELATED"/>
    <property type="match status" value="1"/>
</dbReference>
<dbReference type="AlphaFoldDB" id="A0A9W9TLP4"/>
<organism evidence="2 3">
    <name type="scientific">Penicillium citrinum</name>
    <dbReference type="NCBI Taxonomy" id="5077"/>
    <lineage>
        <taxon>Eukaryota</taxon>
        <taxon>Fungi</taxon>
        <taxon>Dikarya</taxon>
        <taxon>Ascomycota</taxon>
        <taxon>Pezizomycotina</taxon>
        <taxon>Eurotiomycetes</taxon>
        <taxon>Eurotiomycetidae</taxon>
        <taxon>Eurotiales</taxon>
        <taxon>Aspergillaceae</taxon>
        <taxon>Penicillium</taxon>
    </lineage>
</organism>
<sequence length="262" mass="28166">MSSHANGPVFLLTPGSFALPTPYIRVAEALRGQGYDAQVIDLLSVGDGSLQPPATMEDDTEHIRKAIFSIIDGPNPKNVILAPHSYSGIPTTCAAKGLDKKTRKAEGKSTAVTGIIYLTSFILSEGESLRSIMAEFDALPEPLKTGVPVGYLPQFPKEFAPVLFNDLSAEEGLEFLGYMVCHASDSYDGKVSYASWKDIPSVTMIPSIDSVVPVPMQEAMYERAVKAGGSIERILVEGAGHGLPVSRTDLVVEQMIKLARRV</sequence>
<dbReference type="OrthoDB" id="1263307at2759"/>
<reference evidence="2" key="2">
    <citation type="journal article" date="2023" name="IMA Fungus">
        <title>Comparative genomic study of the Penicillium genus elucidates a diverse pangenome and 15 lateral gene transfer events.</title>
        <authorList>
            <person name="Petersen C."/>
            <person name="Sorensen T."/>
            <person name="Nielsen M.R."/>
            <person name="Sondergaard T.E."/>
            <person name="Sorensen J.L."/>
            <person name="Fitzpatrick D.A."/>
            <person name="Frisvad J.C."/>
            <person name="Nielsen K.L."/>
        </authorList>
    </citation>
    <scope>NUCLEOTIDE SEQUENCE</scope>
    <source>
        <strain evidence="2">IBT 23319</strain>
    </source>
</reference>
<dbReference type="PANTHER" id="PTHR37017:SF11">
    <property type="entry name" value="ESTERASE_LIPASE_THIOESTERASE DOMAIN-CONTAINING PROTEIN"/>
    <property type="match status" value="1"/>
</dbReference>
<dbReference type="EMBL" id="JAPQKT010000006">
    <property type="protein sequence ID" value="KAJ5227492.1"/>
    <property type="molecule type" value="Genomic_DNA"/>
</dbReference>
<name>A0A9W9TLP4_PENCI</name>
<dbReference type="Pfam" id="PF12697">
    <property type="entry name" value="Abhydrolase_6"/>
    <property type="match status" value="1"/>
</dbReference>
<gene>
    <name evidence="2" type="ORF">N7469_007498</name>
</gene>
<dbReference type="Proteomes" id="UP001147733">
    <property type="component" value="Unassembled WGS sequence"/>
</dbReference>
<dbReference type="InterPro" id="IPR000073">
    <property type="entry name" value="AB_hydrolase_1"/>
</dbReference>
<dbReference type="Gene3D" id="3.40.50.1820">
    <property type="entry name" value="alpha/beta hydrolase"/>
    <property type="match status" value="1"/>
</dbReference>
<proteinExistence type="predicted"/>
<dbReference type="SUPFAM" id="SSF53474">
    <property type="entry name" value="alpha/beta-Hydrolases"/>
    <property type="match status" value="1"/>
</dbReference>
<dbReference type="GeneID" id="81385583"/>
<dbReference type="GO" id="GO:0017000">
    <property type="term" value="P:antibiotic biosynthetic process"/>
    <property type="evidence" value="ECO:0007669"/>
    <property type="project" value="UniProtKB-ARBA"/>
</dbReference>
<dbReference type="InterPro" id="IPR052897">
    <property type="entry name" value="Sec-Metab_Biosynth_Hydrolase"/>
</dbReference>
<feature type="domain" description="AB hydrolase-1" evidence="1">
    <location>
        <begin position="11"/>
        <end position="253"/>
    </location>
</feature>
<keyword evidence="3" id="KW-1185">Reference proteome</keyword>
<dbReference type="InterPro" id="IPR029058">
    <property type="entry name" value="AB_hydrolase_fold"/>
</dbReference>